<dbReference type="Pfam" id="PF00069">
    <property type="entry name" value="Pkinase"/>
    <property type="match status" value="1"/>
</dbReference>
<evidence type="ECO:0000313" key="10">
    <source>
        <dbReference type="EMBL" id="MBY05562.1"/>
    </source>
</evidence>
<dbReference type="SUPFAM" id="SSF54236">
    <property type="entry name" value="Ubiquitin-like"/>
    <property type="match status" value="1"/>
</dbReference>
<keyword evidence="3" id="KW-0723">Serine/threonine-protein kinase</keyword>
<dbReference type="FunFam" id="3.30.200.20:FF:000106">
    <property type="entry name" value="serine/threonine-protein kinase TBK1 isoform X1"/>
    <property type="match status" value="1"/>
</dbReference>
<dbReference type="InterPro" id="IPR041309">
    <property type="entry name" value="TBK1_CC1"/>
</dbReference>
<dbReference type="InterPro" id="IPR011009">
    <property type="entry name" value="Kinase-like_dom_sf"/>
</dbReference>
<dbReference type="EMBL" id="GGLE01001436">
    <property type="protein sequence ID" value="MBY05562.1"/>
    <property type="molecule type" value="Transcribed_RNA"/>
</dbReference>
<comment type="subcellular location">
    <subcellularLocation>
        <location evidence="1">Cytoplasm</location>
    </subcellularLocation>
</comment>
<dbReference type="SUPFAM" id="SSF56112">
    <property type="entry name" value="Protein kinase-like (PK-like)"/>
    <property type="match status" value="1"/>
</dbReference>
<proteinExistence type="predicted"/>
<dbReference type="GO" id="GO:0006950">
    <property type="term" value="P:response to stress"/>
    <property type="evidence" value="ECO:0007669"/>
    <property type="project" value="UniProtKB-ARBA"/>
</dbReference>
<dbReference type="GO" id="GO:0010628">
    <property type="term" value="P:positive regulation of gene expression"/>
    <property type="evidence" value="ECO:0007669"/>
    <property type="project" value="UniProtKB-ARBA"/>
</dbReference>
<dbReference type="AlphaFoldDB" id="A0A2R5L7V1"/>
<dbReference type="InterPro" id="IPR041087">
    <property type="entry name" value="TBK1_ULD"/>
</dbReference>
<feature type="binding site" evidence="8">
    <location>
        <position position="41"/>
    </location>
    <ligand>
        <name>ATP</name>
        <dbReference type="ChEBI" id="CHEBI:30616"/>
    </ligand>
</feature>
<dbReference type="InterPro" id="IPR017441">
    <property type="entry name" value="Protein_kinase_ATP_BS"/>
</dbReference>
<accession>A0A2R5L7V1</accession>
<evidence type="ECO:0000256" key="5">
    <source>
        <dbReference type="ARBA" id="ARBA00022741"/>
    </source>
</evidence>
<dbReference type="Gene3D" id="3.10.20.90">
    <property type="entry name" value="Phosphatidylinositol 3-kinase Catalytic Subunit, Chain A, domain 1"/>
    <property type="match status" value="1"/>
</dbReference>
<dbReference type="GO" id="GO:0045089">
    <property type="term" value="P:positive regulation of innate immune response"/>
    <property type="evidence" value="ECO:0007669"/>
    <property type="project" value="UniProtKB-ARBA"/>
</dbReference>
<protein>
    <submittedName>
        <fullName evidence="10">Putative tank binding protein kinase tbk1</fullName>
    </submittedName>
</protein>
<dbReference type="PANTHER" id="PTHR22969:SF15">
    <property type="entry name" value="FI05319P"/>
    <property type="match status" value="1"/>
</dbReference>
<keyword evidence="4" id="KW-0808">Transferase</keyword>
<dbReference type="InterPro" id="IPR000719">
    <property type="entry name" value="Prot_kinase_dom"/>
</dbReference>
<dbReference type="PROSITE" id="PS50011">
    <property type="entry name" value="PROTEIN_KINASE_DOM"/>
    <property type="match status" value="1"/>
</dbReference>
<dbReference type="Pfam" id="PF18396">
    <property type="entry name" value="TBK1_ULD"/>
    <property type="match status" value="1"/>
</dbReference>
<dbReference type="FunFam" id="1.10.510.10:FF:000100">
    <property type="entry name" value="inhibitor of nuclear factor kappa-B kinase subunit epsilon"/>
    <property type="match status" value="1"/>
</dbReference>
<dbReference type="Pfam" id="PF18394">
    <property type="entry name" value="TBK1_CCD1"/>
    <property type="match status" value="1"/>
</dbReference>
<dbReference type="Gene3D" id="1.20.1270.420">
    <property type="match status" value="1"/>
</dbReference>
<dbReference type="PANTHER" id="PTHR22969">
    <property type="entry name" value="IKB KINASE"/>
    <property type="match status" value="1"/>
</dbReference>
<evidence type="ECO:0000256" key="8">
    <source>
        <dbReference type="PROSITE-ProRule" id="PRU10141"/>
    </source>
</evidence>
<evidence type="ECO:0000256" key="7">
    <source>
        <dbReference type="ARBA" id="ARBA00022840"/>
    </source>
</evidence>
<evidence type="ECO:0000256" key="3">
    <source>
        <dbReference type="ARBA" id="ARBA00022527"/>
    </source>
</evidence>
<evidence type="ECO:0000259" key="9">
    <source>
        <dbReference type="PROSITE" id="PS50011"/>
    </source>
</evidence>
<dbReference type="GO" id="GO:0005737">
    <property type="term" value="C:cytoplasm"/>
    <property type="evidence" value="ECO:0007669"/>
    <property type="project" value="UniProtKB-SubCell"/>
</dbReference>
<dbReference type="Gene3D" id="1.10.510.10">
    <property type="entry name" value="Transferase(Phosphotransferase) domain 1"/>
    <property type="match status" value="1"/>
</dbReference>
<keyword evidence="2" id="KW-0963">Cytoplasm</keyword>
<sequence length="775" mass="87039">MSYLRGSANYVWSTTCVLGKGATGAVYQGVNKQSGEPVAVKTFNQMSQMRPLEIQMREFEVLKKVNHENIVHLVAVEEDVESHSKVLVMELCTGGSLFTILDDPANSYGLEEEEFLIVLKDLSAGMKHLRDKDIIHRDLKPGNIMKYVAEDGRSVYKLTDFGAARELQDDQQFQSLYGTEEYLHPYMYERAVLKKSVGQTFKATVDLWSIGVTLYHVATGSLPFRPYGGRRNRNTMYFITTKKESGVISGVQGIDNGDIEWSRELPKTCLLSQGLRDKIVPLLGGLLECDERKMWSFEQFFDAVTAILHCKVFHVFFVNEGKELNVYLSPQATFQSLKDELAMQTGVAPDSQLLLHEKKLLDPGNTTLASELPATSRALPYFLFSLDTRDVKVQTGTAAHATRFPAFPKSGVSLEHDASLAKTSCSIAHATQRLVEKLCRCHSALCMAPLSLVSVQEERIKVQIEKLRQMKQTITFLDRQLQLLTNCDKNLSDLVSLIQPTMQDLSLSAISAALSGKQESCATLTRSLTVAEKEVEKLDLLVVRSQSLRRKWEQKCAECGNLKGCTETVCTYVQKIRDSWQALARDKVARTLSYHDEQFHILEKNKIWQTGQKLLSLLQDRCLHACHQLAQRLQGWNEDCYDVMKQHSRTEAELESCSGMVASYASSLETVEKEFVSVSTRCVTKLKSEHEVPASEQGFGDKSDIANAAASPINGEVTNSPFKLLNKKRTVPRHLITELQQLKEQQSEIVKLFEGNHAMLARFVGFSSLPPELEK</sequence>
<feature type="domain" description="Protein kinase" evidence="9">
    <location>
        <begin position="12"/>
        <end position="317"/>
    </location>
</feature>
<keyword evidence="6 10" id="KW-0418">Kinase</keyword>
<dbReference type="GO" id="GO:0009967">
    <property type="term" value="P:positive regulation of signal transduction"/>
    <property type="evidence" value="ECO:0007669"/>
    <property type="project" value="UniProtKB-ARBA"/>
</dbReference>
<evidence type="ECO:0000256" key="6">
    <source>
        <dbReference type="ARBA" id="ARBA00022777"/>
    </source>
</evidence>
<dbReference type="CDD" id="cd12219">
    <property type="entry name" value="Ubl_TBK1_like"/>
    <property type="match status" value="1"/>
</dbReference>
<evidence type="ECO:0000256" key="4">
    <source>
        <dbReference type="ARBA" id="ARBA00022679"/>
    </source>
</evidence>
<dbReference type="PROSITE" id="PS00107">
    <property type="entry name" value="PROTEIN_KINASE_ATP"/>
    <property type="match status" value="1"/>
</dbReference>
<name>A0A2R5L7V1_9ACAR</name>
<dbReference type="InterPro" id="IPR029071">
    <property type="entry name" value="Ubiquitin-like_domsf"/>
</dbReference>
<keyword evidence="7 8" id="KW-0067">ATP-binding</keyword>
<evidence type="ECO:0000256" key="2">
    <source>
        <dbReference type="ARBA" id="ARBA00022490"/>
    </source>
</evidence>
<dbReference type="GO" id="GO:0005524">
    <property type="term" value="F:ATP binding"/>
    <property type="evidence" value="ECO:0007669"/>
    <property type="project" value="UniProtKB-UniRule"/>
</dbReference>
<reference evidence="10" key="1">
    <citation type="submission" date="2018-03" db="EMBL/GenBank/DDBJ databases">
        <title>The relapsing fever spirochete Borrelia turicatae persists in the highly oxidative environment of its soft-bodied tick vector.</title>
        <authorList>
            <person name="Bourret T.J."/>
            <person name="Boyle W.K."/>
            <person name="Valenzuela J.G."/>
            <person name="Oliveira F."/>
            <person name="Lopez J.E."/>
        </authorList>
    </citation>
    <scope>NUCLEOTIDE SEQUENCE</scope>
    <source>
        <strain evidence="10">Kansas strain/isolate</strain>
        <tissue evidence="10">Salivary glands</tissue>
    </source>
</reference>
<dbReference type="InterPro" id="IPR051180">
    <property type="entry name" value="IKK"/>
</dbReference>
<keyword evidence="5 8" id="KW-0547">Nucleotide-binding</keyword>
<dbReference type="SMART" id="SM00220">
    <property type="entry name" value="S_TKc"/>
    <property type="match status" value="1"/>
</dbReference>
<dbReference type="GO" id="GO:0004674">
    <property type="term" value="F:protein serine/threonine kinase activity"/>
    <property type="evidence" value="ECO:0007669"/>
    <property type="project" value="UniProtKB-KW"/>
</dbReference>
<evidence type="ECO:0000256" key="1">
    <source>
        <dbReference type="ARBA" id="ARBA00004496"/>
    </source>
</evidence>
<organism evidence="10">
    <name type="scientific">Ornithodoros turicata</name>
    <dbReference type="NCBI Taxonomy" id="34597"/>
    <lineage>
        <taxon>Eukaryota</taxon>
        <taxon>Metazoa</taxon>
        <taxon>Ecdysozoa</taxon>
        <taxon>Arthropoda</taxon>
        <taxon>Chelicerata</taxon>
        <taxon>Arachnida</taxon>
        <taxon>Acari</taxon>
        <taxon>Parasitiformes</taxon>
        <taxon>Ixodida</taxon>
        <taxon>Ixodoidea</taxon>
        <taxon>Argasidae</taxon>
        <taxon>Ornithodorinae</taxon>
        <taxon>Ornithodoros</taxon>
    </lineage>
</organism>
<dbReference type="Gene3D" id="3.30.200.20">
    <property type="entry name" value="Phosphorylase Kinase, domain 1"/>
    <property type="match status" value="1"/>
</dbReference>